<feature type="domain" description="VOC" evidence="6">
    <location>
        <begin position="176"/>
        <end position="331"/>
    </location>
</feature>
<dbReference type="Gene3D" id="3.10.180.10">
    <property type="entry name" value="2,3-Dihydroxybiphenyl 1,2-Dioxygenase, domain 1"/>
    <property type="match status" value="2"/>
</dbReference>
<comment type="caution">
    <text evidence="7">The sequence shown here is derived from an EMBL/GenBank/DDBJ whole genome shotgun (WGS) entry which is preliminary data.</text>
</comment>
<comment type="cofactor">
    <cofactor evidence="5">
        <name>Fe cation</name>
        <dbReference type="ChEBI" id="CHEBI:24875"/>
    </cofactor>
    <text evidence="5">Binds 1 Fe cation per subunit.</text>
</comment>
<evidence type="ECO:0000256" key="1">
    <source>
        <dbReference type="ARBA" id="ARBA00005877"/>
    </source>
</evidence>
<reference evidence="7" key="1">
    <citation type="submission" date="2021-02" db="EMBL/GenBank/DDBJ databases">
        <title>Genome-Resolved Metagenomics of a Microbial Community Performing Photosynthetic Biological Nutrient Removal.</title>
        <authorList>
            <person name="Mcdaniel E.A."/>
        </authorList>
    </citation>
    <scope>NUCLEOTIDE SEQUENCE</scope>
    <source>
        <strain evidence="7">UWPOB_OBS1</strain>
    </source>
</reference>
<keyword evidence="4 5" id="KW-0408">Iron</keyword>
<accession>A0A8J7P6K9</accession>
<dbReference type="PROSITE" id="PS51819">
    <property type="entry name" value="VOC"/>
    <property type="match status" value="2"/>
</dbReference>
<dbReference type="GO" id="GO:0006572">
    <property type="term" value="P:L-tyrosine catabolic process"/>
    <property type="evidence" value="ECO:0007669"/>
    <property type="project" value="TreeGrafter"/>
</dbReference>
<protein>
    <submittedName>
        <fullName evidence="7">4-hydroxyphenylpyruvate dioxygenase</fullName>
        <ecNumber evidence="7">1.13.11.27</ecNumber>
    </submittedName>
</protein>
<dbReference type="GO" id="GO:0046872">
    <property type="term" value="F:metal ion binding"/>
    <property type="evidence" value="ECO:0007669"/>
    <property type="project" value="UniProtKB-KW"/>
</dbReference>
<dbReference type="InterPro" id="IPR004360">
    <property type="entry name" value="Glyas_Fos-R_dOase_dom"/>
</dbReference>
<dbReference type="AlphaFoldDB" id="A0A8J7P6K9"/>
<name>A0A8J7P6K9_9BACT</name>
<dbReference type="GO" id="GO:0003868">
    <property type="term" value="F:4-hydroxyphenylpyruvate dioxygenase activity"/>
    <property type="evidence" value="ECO:0007669"/>
    <property type="project" value="UniProtKB-EC"/>
</dbReference>
<dbReference type="InterPro" id="IPR041735">
    <property type="entry name" value="4OHPhenylPyrv_dOase_C"/>
</dbReference>
<feature type="binding site" evidence="5">
    <location>
        <position position="179"/>
    </location>
    <ligand>
        <name>Fe cation</name>
        <dbReference type="ChEBI" id="CHEBI:24875"/>
    </ligand>
</feature>
<dbReference type="NCBIfam" id="TIGR01263">
    <property type="entry name" value="4HPPD"/>
    <property type="match status" value="1"/>
</dbReference>
<dbReference type="Pfam" id="PF00903">
    <property type="entry name" value="Glyoxalase"/>
    <property type="match status" value="1"/>
</dbReference>
<dbReference type="PIRSF" id="PIRSF009283">
    <property type="entry name" value="HPP_dOase"/>
    <property type="match status" value="1"/>
</dbReference>
<keyword evidence="7" id="KW-0560">Oxidoreductase</keyword>
<evidence type="ECO:0000256" key="2">
    <source>
        <dbReference type="ARBA" id="ARBA00022723"/>
    </source>
</evidence>
<dbReference type="InterPro" id="IPR029068">
    <property type="entry name" value="Glyas_Bleomycin-R_OHBP_Dase"/>
</dbReference>
<evidence type="ECO:0000313" key="8">
    <source>
        <dbReference type="Proteomes" id="UP000664277"/>
    </source>
</evidence>
<dbReference type="EC" id="1.13.11.27" evidence="7"/>
<dbReference type="CDD" id="cd08342">
    <property type="entry name" value="HPPD_N_like"/>
    <property type="match status" value="1"/>
</dbReference>
<keyword evidence="2 5" id="KW-0479">Metal-binding</keyword>
<dbReference type="Proteomes" id="UP000664277">
    <property type="component" value="Unassembled WGS sequence"/>
</dbReference>
<feature type="binding site" evidence="5">
    <location>
        <position position="263"/>
    </location>
    <ligand>
        <name>Fe cation</name>
        <dbReference type="ChEBI" id="CHEBI:24875"/>
    </ligand>
</feature>
<dbReference type="InterPro" id="IPR005956">
    <property type="entry name" value="4OHPhenylPyrv_dOase"/>
</dbReference>
<keyword evidence="7" id="KW-0223">Dioxygenase</keyword>
<evidence type="ECO:0000259" key="6">
    <source>
        <dbReference type="PROSITE" id="PS51819"/>
    </source>
</evidence>
<evidence type="ECO:0000256" key="5">
    <source>
        <dbReference type="PIRSR" id="PIRSR009283-1"/>
    </source>
</evidence>
<dbReference type="EMBL" id="JAFLCK010000001">
    <property type="protein sequence ID" value="MBN8658744.1"/>
    <property type="molecule type" value="Genomic_DNA"/>
</dbReference>
<dbReference type="CDD" id="cd07250">
    <property type="entry name" value="HPPD_C_like"/>
    <property type="match status" value="1"/>
</dbReference>
<evidence type="ECO:0000256" key="4">
    <source>
        <dbReference type="ARBA" id="ARBA00023004"/>
    </source>
</evidence>
<comment type="similarity">
    <text evidence="1">Belongs to the 4HPPD family.</text>
</comment>
<feature type="binding site" evidence="5">
    <location>
        <position position="342"/>
    </location>
    <ligand>
        <name>Fe cation</name>
        <dbReference type="ChEBI" id="CHEBI:24875"/>
    </ligand>
</feature>
<dbReference type="Pfam" id="PF14696">
    <property type="entry name" value="Glyoxalase_5"/>
    <property type="match status" value="1"/>
</dbReference>
<evidence type="ECO:0000256" key="3">
    <source>
        <dbReference type="ARBA" id="ARBA00022737"/>
    </source>
</evidence>
<proteinExistence type="inferred from homology"/>
<dbReference type="InterPro" id="IPR037523">
    <property type="entry name" value="VOC_core"/>
</dbReference>
<dbReference type="FunFam" id="3.10.180.10:FF:000001">
    <property type="entry name" value="4-hydroxyphenylpyruvate dioxygenase"/>
    <property type="match status" value="1"/>
</dbReference>
<gene>
    <name evidence="7" type="primary">hppD</name>
    <name evidence="7" type="ORF">J0M35_00140</name>
</gene>
<dbReference type="PANTHER" id="PTHR11959:SF1">
    <property type="entry name" value="4-HYDROXYPHENYLPYRUVATE DIOXYGENASE"/>
    <property type="match status" value="1"/>
</dbReference>
<keyword evidence="3" id="KW-0677">Repeat</keyword>
<sequence length="374" mass="41988">MAKEATKVKEENPVQEINIDGFDYVEFYVGNALQASYYYNRGFGFDIVGYKGLETGSRDTVSYVLEQDHVKIVLTGSMNASTEVAEHVKEHGDGVKSIGMRVRDVKASYETAVARGAKSIYAPKVVEDEHGTYVSAAVATYGDTVHTFIDRSNYKGFAPGFKTILGKSGNSTGLVHIDHIVGNVEADNLQKWVDFYSQIFGFHIFQYFDAEDISTKYSALVSKVMANKSGTIKMPINEPYEQGLRKSQIQEYIDYYNAPGVQHIAITTRDIIKTVGELRKRGVEFLTVPMTYYETLKERVGEIDEDINELAKLGILVDRESEGYLLQIFTKPVQDRPTLFFEIIQRKGATGFGKGNFMALFESIEREQAQRGNL</sequence>
<dbReference type="SUPFAM" id="SSF54593">
    <property type="entry name" value="Glyoxalase/Bleomycin resistance protein/Dihydroxybiphenyl dioxygenase"/>
    <property type="match status" value="1"/>
</dbReference>
<organism evidence="7 8">
    <name type="scientific">Candidatus Obscuribacter phosphatis</name>
    <dbReference type="NCBI Taxonomy" id="1906157"/>
    <lineage>
        <taxon>Bacteria</taxon>
        <taxon>Bacillati</taxon>
        <taxon>Candidatus Melainabacteria</taxon>
        <taxon>Candidatus Obscuribacterales</taxon>
        <taxon>Candidatus Obscuribacteraceae</taxon>
        <taxon>Candidatus Obscuribacter</taxon>
    </lineage>
</organism>
<dbReference type="PANTHER" id="PTHR11959">
    <property type="entry name" value="4-HYDROXYPHENYLPYRUVATE DIOXYGENASE"/>
    <property type="match status" value="1"/>
</dbReference>
<dbReference type="InterPro" id="IPR041736">
    <property type="entry name" value="4OHPhenylPyrv_dOase_N"/>
</dbReference>
<evidence type="ECO:0000313" key="7">
    <source>
        <dbReference type="EMBL" id="MBN8658744.1"/>
    </source>
</evidence>
<feature type="domain" description="VOC" evidence="6">
    <location>
        <begin position="21"/>
        <end position="151"/>
    </location>
</feature>